<comment type="caution">
    <text evidence="2">The sequence shown here is derived from an EMBL/GenBank/DDBJ whole genome shotgun (WGS) entry which is preliminary data.</text>
</comment>
<evidence type="ECO:0000313" key="2">
    <source>
        <dbReference type="EMBL" id="GMU05814.1"/>
    </source>
</evidence>
<accession>A0ABQ6QP74</accession>
<organism evidence="2 3">
    <name type="scientific">Corallococcus caeni</name>
    <dbReference type="NCBI Taxonomy" id="3082388"/>
    <lineage>
        <taxon>Bacteria</taxon>
        <taxon>Pseudomonadati</taxon>
        <taxon>Myxococcota</taxon>
        <taxon>Myxococcia</taxon>
        <taxon>Myxococcales</taxon>
        <taxon>Cystobacterineae</taxon>
        <taxon>Myxococcaceae</taxon>
        <taxon>Corallococcus</taxon>
    </lineage>
</organism>
<feature type="compositionally biased region" description="Low complexity" evidence="1">
    <location>
        <begin position="42"/>
        <end position="59"/>
    </location>
</feature>
<evidence type="ECO:0000313" key="3">
    <source>
        <dbReference type="Proteomes" id="UP001342631"/>
    </source>
</evidence>
<dbReference type="Proteomes" id="UP001342631">
    <property type="component" value="Unassembled WGS sequence"/>
</dbReference>
<keyword evidence="3" id="KW-1185">Reference proteome</keyword>
<sequence>MVGADSGVRSGDGASWPTGGVSTGRDSCTGVAVSPVTGVSCATAPPAANAEASPTAAGPQGQSAPRTPPGLPFDERIPERPGLAVDTGPLGKECCLIENDSHMQD</sequence>
<proteinExistence type="predicted"/>
<dbReference type="EMBL" id="BTTX01000002">
    <property type="protein sequence ID" value="GMU05814.1"/>
    <property type="molecule type" value="Genomic_DNA"/>
</dbReference>
<reference evidence="2 3" key="1">
    <citation type="journal article" date="2024" name="Arch. Microbiol.">
        <title>Corallococcus caeni sp. nov., a novel myxobacterium isolated from activated sludge.</title>
        <authorList>
            <person name="Tomita S."/>
            <person name="Nakai R."/>
            <person name="Kuroda K."/>
            <person name="Kurashita H."/>
            <person name="Hatamoto M."/>
            <person name="Yamaguchi T."/>
            <person name="Narihiro T."/>
        </authorList>
    </citation>
    <scope>NUCLEOTIDE SEQUENCE [LARGE SCALE GENOMIC DNA]</scope>
    <source>
        <strain evidence="2 3">NO1</strain>
    </source>
</reference>
<protein>
    <submittedName>
        <fullName evidence="2">Uncharacterized protein</fullName>
    </submittedName>
</protein>
<gene>
    <name evidence="2" type="ORF">ASNO1_20670</name>
</gene>
<feature type="region of interest" description="Disordered" evidence="1">
    <location>
        <begin position="1"/>
        <end position="90"/>
    </location>
</feature>
<name>A0ABQ6QP74_9BACT</name>
<evidence type="ECO:0000256" key="1">
    <source>
        <dbReference type="SAM" id="MobiDB-lite"/>
    </source>
</evidence>